<evidence type="ECO:0000259" key="1">
    <source>
        <dbReference type="Pfam" id="PF01370"/>
    </source>
</evidence>
<dbReference type="InterPro" id="IPR036291">
    <property type="entry name" value="NAD(P)-bd_dom_sf"/>
</dbReference>
<dbReference type="InterPro" id="IPR001509">
    <property type="entry name" value="Epimerase_deHydtase"/>
</dbReference>
<dbReference type="EMBL" id="FQWZ01000005">
    <property type="protein sequence ID" value="SHH04481.1"/>
    <property type="molecule type" value="Genomic_DNA"/>
</dbReference>
<dbReference type="PANTHER" id="PTHR48079:SF6">
    <property type="entry name" value="NAD(P)-BINDING DOMAIN-CONTAINING PROTEIN-RELATED"/>
    <property type="match status" value="1"/>
</dbReference>
<dbReference type="SUPFAM" id="SSF51735">
    <property type="entry name" value="NAD(P)-binding Rossmann-fold domains"/>
    <property type="match status" value="1"/>
</dbReference>
<feature type="domain" description="NAD-dependent epimerase/dehydratase" evidence="1">
    <location>
        <begin position="11"/>
        <end position="233"/>
    </location>
</feature>
<dbReference type="Pfam" id="PF01370">
    <property type="entry name" value="Epimerase"/>
    <property type="match status" value="1"/>
</dbReference>
<keyword evidence="3" id="KW-1185">Reference proteome</keyword>
<dbReference type="Proteomes" id="UP000199758">
    <property type="component" value="Unassembled WGS sequence"/>
</dbReference>
<dbReference type="GO" id="GO:0004029">
    <property type="term" value="F:aldehyde dehydrogenase (NAD+) activity"/>
    <property type="evidence" value="ECO:0007669"/>
    <property type="project" value="TreeGrafter"/>
</dbReference>
<gene>
    <name evidence="2" type="ORF">SAMN04488068_2274</name>
</gene>
<dbReference type="STRING" id="490188.SAMN04488068_2274"/>
<protein>
    <submittedName>
        <fullName evidence="2">Nucleoside-diphosphate-sugar epimerase</fullName>
    </submittedName>
</protein>
<dbReference type="PANTHER" id="PTHR48079">
    <property type="entry name" value="PROTEIN YEEZ"/>
    <property type="match status" value="1"/>
</dbReference>
<evidence type="ECO:0000313" key="3">
    <source>
        <dbReference type="Proteomes" id="UP000199758"/>
    </source>
</evidence>
<dbReference type="GO" id="GO:0005737">
    <property type="term" value="C:cytoplasm"/>
    <property type="evidence" value="ECO:0007669"/>
    <property type="project" value="TreeGrafter"/>
</dbReference>
<reference evidence="2 3" key="1">
    <citation type="submission" date="2016-11" db="EMBL/GenBank/DDBJ databases">
        <authorList>
            <person name="Jaros S."/>
            <person name="Januszkiewicz K."/>
            <person name="Wedrychowicz H."/>
        </authorList>
    </citation>
    <scope>NUCLEOTIDE SEQUENCE [LARGE SCALE GENOMIC DNA]</scope>
    <source>
        <strain evidence="2 3">CGMCC 1.7049</strain>
    </source>
</reference>
<proteinExistence type="predicted"/>
<name>A0A1M5PS51_9GAMM</name>
<accession>A0A1M5PS51</accession>
<sequence length="330" mass="35866">MKPMTHTSTTIAITGIGGFIGLRMAERARANGWTVRGLDLSPAGAERARAAGAEVVVGSVNDAAAVAAALQGADWVFHTAAIVEEDGPRDLYERVNIEGTRTVCKVAQQLGVRRLVHLSSVMVYGFDYPQDVAEDGPVDGQGNVYNDTKLASERVALSFNDPQRLGVIVIRPGDVYGRGSLPWVTRPVQMLRRGVFMLPGRGSGVINHVHVDNLIDGVMLAVDHDAIGEAFNITDGVATRCDAFFAPHARLAGVRRVPALPTWAVMLLMRLSQPWWRLRGQTPPASPTALRFLLRRHRYSIAKAQARLGYQPRIDLEQGVQQMLSGPPIV</sequence>
<evidence type="ECO:0000313" key="2">
    <source>
        <dbReference type="EMBL" id="SHH04481.1"/>
    </source>
</evidence>
<dbReference type="AlphaFoldDB" id="A0A1M5PS51"/>
<dbReference type="Gene3D" id="3.40.50.720">
    <property type="entry name" value="NAD(P)-binding Rossmann-like Domain"/>
    <property type="match status" value="1"/>
</dbReference>
<organism evidence="2 3">
    <name type="scientific">Hydrocarboniphaga daqingensis</name>
    <dbReference type="NCBI Taxonomy" id="490188"/>
    <lineage>
        <taxon>Bacteria</taxon>
        <taxon>Pseudomonadati</taxon>
        <taxon>Pseudomonadota</taxon>
        <taxon>Gammaproteobacteria</taxon>
        <taxon>Nevskiales</taxon>
        <taxon>Nevskiaceae</taxon>
        <taxon>Hydrocarboniphaga</taxon>
    </lineage>
</organism>
<dbReference type="InterPro" id="IPR051783">
    <property type="entry name" value="NAD(P)-dependent_oxidoreduct"/>
</dbReference>